<dbReference type="EMBL" id="BJUZ01000002">
    <property type="protein sequence ID" value="GEK94086.1"/>
    <property type="molecule type" value="Genomic_DNA"/>
</dbReference>
<accession>A0A511B0V5</accession>
<sequence length="84" mass="9778">MSEIGLQNGSHRTLISVLGTLYSMEETLLRFENLLCPWNANFGQFHRRISHELQRLLKSGFRSFETVPAAFREKTTRAPRNWLA</sequence>
<proteinExistence type="predicted"/>
<gene>
    <name evidence="1" type="ORF">GWA01_18560</name>
</gene>
<protein>
    <submittedName>
        <fullName evidence="1">Uncharacterized protein</fullName>
    </submittedName>
</protein>
<organism evidence="1 2">
    <name type="scientific">Gluconobacter wancherniae NBRC 103581</name>
    <dbReference type="NCBI Taxonomy" id="656744"/>
    <lineage>
        <taxon>Bacteria</taxon>
        <taxon>Pseudomonadati</taxon>
        <taxon>Pseudomonadota</taxon>
        <taxon>Alphaproteobacteria</taxon>
        <taxon>Acetobacterales</taxon>
        <taxon>Acetobacteraceae</taxon>
        <taxon>Gluconobacter</taxon>
    </lineage>
</organism>
<keyword evidence="2" id="KW-1185">Reference proteome</keyword>
<dbReference type="AlphaFoldDB" id="A0A511B0V5"/>
<evidence type="ECO:0000313" key="2">
    <source>
        <dbReference type="Proteomes" id="UP000321230"/>
    </source>
</evidence>
<reference evidence="1 2" key="1">
    <citation type="submission" date="2019-07" db="EMBL/GenBank/DDBJ databases">
        <title>Whole genome shotgun sequence of Gluconobacter wancherniae NBRC 103581.</title>
        <authorList>
            <person name="Hosoyama A."/>
            <person name="Uohara A."/>
            <person name="Ohji S."/>
            <person name="Ichikawa N."/>
        </authorList>
    </citation>
    <scope>NUCLEOTIDE SEQUENCE [LARGE SCALE GENOMIC DNA]</scope>
    <source>
        <strain evidence="1 2">NBRC 103581</strain>
    </source>
</reference>
<name>A0A511B0V5_9PROT</name>
<comment type="caution">
    <text evidence="1">The sequence shown here is derived from an EMBL/GenBank/DDBJ whole genome shotgun (WGS) entry which is preliminary data.</text>
</comment>
<evidence type="ECO:0000313" key="1">
    <source>
        <dbReference type="EMBL" id="GEK94086.1"/>
    </source>
</evidence>
<dbReference type="Proteomes" id="UP000321230">
    <property type="component" value="Unassembled WGS sequence"/>
</dbReference>